<keyword evidence="2" id="KW-0050">Antiport</keyword>
<evidence type="ECO:0000313" key="6">
    <source>
        <dbReference type="Proteomes" id="UP000004221"/>
    </source>
</evidence>
<dbReference type="GO" id="GO:0006813">
    <property type="term" value="P:potassium ion transport"/>
    <property type="evidence" value="ECO:0007669"/>
    <property type="project" value="InterPro"/>
</dbReference>
<dbReference type="InterPro" id="IPR036291">
    <property type="entry name" value="NAD(P)-bd_dom_sf"/>
</dbReference>
<evidence type="ECO:0000259" key="4">
    <source>
        <dbReference type="PROSITE" id="PS51201"/>
    </source>
</evidence>
<dbReference type="InterPro" id="IPR003148">
    <property type="entry name" value="RCK_N"/>
</dbReference>
<proteinExistence type="predicted"/>
<gene>
    <name evidence="5" type="ORF">NITHO_4130006</name>
</gene>
<reference evidence="5 6" key="1">
    <citation type="journal article" date="2012" name="ISME J.">
        <title>Nitrification expanded: discovery, physiology and genomics of a nitrite-oxidizing bacterium from the phylum Chloroflexi.</title>
        <authorList>
            <person name="Sorokin D.Y."/>
            <person name="Lucker S."/>
            <person name="Vejmelkova D."/>
            <person name="Kostrikina N.A."/>
            <person name="Kleerebezem R."/>
            <person name="Rijpstra W.I."/>
            <person name="Damste J.S."/>
            <person name="Le Paslier D."/>
            <person name="Muyzer G."/>
            <person name="Wagner M."/>
            <person name="van Loosdrecht M.C."/>
            <person name="Daims H."/>
        </authorList>
    </citation>
    <scope>NUCLEOTIDE SEQUENCE [LARGE SCALE GENOMIC DNA]</scope>
    <source>
        <strain evidence="6">none</strain>
    </source>
</reference>
<dbReference type="GO" id="GO:0016020">
    <property type="term" value="C:membrane"/>
    <property type="evidence" value="ECO:0007669"/>
    <property type="project" value="TreeGrafter"/>
</dbReference>
<dbReference type="Gene3D" id="3.40.50.720">
    <property type="entry name" value="NAD(P)-binding Rossmann-like Domain"/>
    <property type="match status" value="1"/>
</dbReference>
<evidence type="ECO:0000256" key="2">
    <source>
        <dbReference type="ARBA" id="ARBA00022449"/>
    </source>
</evidence>
<protein>
    <submittedName>
        <fullName evidence="5">Sodium/hydrogen exchanger</fullName>
    </submittedName>
</protein>
<feature type="domain" description="RCK N-terminal" evidence="4">
    <location>
        <begin position="58"/>
        <end position="175"/>
    </location>
</feature>
<dbReference type="GO" id="GO:0015297">
    <property type="term" value="F:antiporter activity"/>
    <property type="evidence" value="ECO:0007669"/>
    <property type="project" value="UniProtKB-KW"/>
</dbReference>
<name>I4EJM9_9BACT</name>
<dbReference type="PANTHER" id="PTHR46157:SF4">
    <property type="entry name" value="K(+) EFFLUX ANTIPORTER 3, CHLOROPLASTIC"/>
    <property type="match status" value="1"/>
</dbReference>
<dbReference type="Proteomes" id="UP000004221">
    <property type="component" value="Unassembled WGS sequence"/>
</dbReference>
<evidence type="ECO:0000256" key="3">
    <source>
        <dbReference type="ARBA" id="ARBA00023065"/>
    </source>
</evidence>
<dbReference type="EMBL" id="CAGS01000350">
    <property type="protein sequence ID" value="CCF84891.1"/>
    <property type="molecule type" value="Genomic_DNA"/>
</dbReference>
<dbReference type="AlphaFoldDB" id="I4EJM9"/>
<evidence type="ECO:0000256" key="1">
    <source>
        <dbReference type="ARBA" id="ARBA00022448"/>
    </source>
</evidence>
<evidence type="ECO:0000313" key="5">
    <source>
        <dbReference type="EMBL" id="CCF84891.1"/>
    </source>
</evidence>
<sequence length="224" mass="24938">MLSMDVFSVMLTGAAGSILVAPPLQAGIEPAMRWWERHRPASSLSVLPELKNADQELRGHAVIYGYGRVGQVIADTLRRRNFTFVVVDNDLRVVQQARAEGVLALLGEADNPMLLEQVRLERARALVVAIPDPLGTRLLVDYALRINPQLEIVARALNAAERAVLANQGVTETVVGELELAFEMTRFTLRRFGVSALEAQAVVQRMRLRYEEGAAEHERFQELE</sequence>
<keyword evidence="6" id="KW-1185">Reference proteome</keyword>
<dbReference type="PANTHER" id="PTHR46157">
    <property type="entry name" value="K(+) EFFLUX ANTIPORTER 3, CHLOROPLASTIC"/>
    <property type="match status" value="1"/>
</dbReference>
<keyword evidence="1" id="KW-0813">Transport</keyword>
<comment type="caution">
    <text evidence="5">The sequence shown here is derived from an EMBL/GenBank/DDBJ whole genome shotgun (WGS) entry which is preliminary data.</text>
</comment>
<organism evidence="5 6">
    <name type="scientific">Nitrolancea hollandica Lb</name>
    <dbReference type="NCBI Taxonomy" id="1129897"/>
    <lineage>
        <taxon>Bacteria</taxon>
        <taxon>Pseudomonadati</taxon>
        <taxon>Thermomicrobiota</taxon>
        <taxon>Thermomicrobia</taxon>
        <taxon>Sphaerobacterales</taxon>
        <taxon>Sphaerobacterineae</taxon>
        <taxon>Sphaerobacteraceae</taxon>
        <taxon>Nitrolancea</taxon>
    </lineage>
</organism>
<dbReference type="SUPFAM" id="SSF51735">
    <property type="entry name" value="NAD(P)-binding Rossmann-fold domains"/>
    <property type="match status" value="1"/>
</dbReference>
<dbReference type="PROSITE" id="PS51201">
    <property type="entry name" value="RCK_N"/>
    <property type="match status" value="1"/>
</dbReference>
<dbReference type="Pfam" id="PF02254">
    <property type="entry name" value="TrkA_N"/>
    <property type="match status" value="1"/>
</dbReference>
<accession>I4EJM9</accession>
<keyword evidence="3" id="KW-0406">Ion transport</keyword>